<organism evidence="3 4">
    <name type="scientific">Desulforamulus ruminis (strain ATCC 23193 / DSM 2154 / NCIMB 8452 / DL)</name>
    <name type="common">Desulfotomaculum ruminis</name>
    <dbReference type="NCBI Taxonomy" id="696281"/>
    <lineage>
        <taxon>Bacteria</taxon>
        <taxon>Bacillati</taxon>
        <taxon>Bacillota</taxon>
        <taxon>Clostridia</taxon>
        <taxon>Eubacteriales</taxon>
        <taxon>Peptococcaceae</taxon>
        <taxon>Desulforamulus</taxon>
    </lineage>
</organism>
<proteinExistence type="predicted"/>
<name>F6DMY9_DESRL</name>
<keyword evidence="4" id="KW-1185">Reference proteome</keyword>
<gene>
    <name evidence="3" type="ordered locus">Desru_1172</name>
</gene>
<dbReference type="NCBIfam" id="TIGR01894">
    <property type="entry name" value="cas_TM1795_cmr1"/>
    <property type="match status" value="1"/>
</dbReference>
<dbReference type="eggNOG" id="COG1367">
    <property type="taxonomic scope" value="Bacteria"/>
</dbReference>
<dbReference type="Proteomes" id="UP000009234">
    <property type="component" value="Chromosome"/>
</dbReference>
<dbReference type="EMBL" id="CP002780">
    <property type="protein sequence ID" value="AEG59447.1"/>
    <property type="molecule type" value="Genomic_DNA"/>
</dbReference>
<dbReference type="Pfam" id="PF03787">
    <property type="entry name" value="RAMPs"/>
    <property type="match status" value="1"/>
</dbReference>
<keyword evidence="1" id="KW-0051">Antiviral defense</keyword>
<dbReference type="RefSeq" id="WP_013841218.1">
    <property type="nucleotide sequence ID" value="NC_015589.1"/>
</dbReference>
<reference evidence="3 4" key="2">
    <citation type="journal article" date="2012" name="Stand. Genomic Sci.">
        <title>Complete genome sequence of the sulfate-reducing firmicute Desulfotomaculum ruminis type strain (DL(T)).</title>
        <authorList>
            <person name="Spring S."/>
            <person name="Visser M."/>
            <person name="Lu M."/>
            <person name="Copeland A."/>
            <person name="Lapidus A."/>
            <person name="Lucas S."/>
            <person name="Cheng J.F."/>
            <person name="Han C."/>
            <person name="Tapia R."/>
            <person name="Goodwin L.A."/>
            <person name="Pitluck S."/>
            <person name="Ivanova N."/>
            <person name="Land M."/>
            <person name="Hauser L."/>
            <person name="Larimer F."/>
            <person name="Rohde M."/>
            <person name="Goker M."/>
            <person name="Detter J.C."/>
            <person name="Kyrpides N.C."/>
            <person name="Woyke T."/>
            <person name="Schaap P.J."/>
            <person name="Plugge C.M."/>
            <person name="Muyzer G."/>
            <person name="Kuever J."/>
            <person name="Pereira I.A."/>
            <person name="Parshina S.N."/>
            <person name="Bernier-Latmani R."/>
            <person name="Stams A.J."/>
            <person name="Klenk H.P."/>
        </authorList>
    </citation>
    <scope>NUCLEOTIDE SEQUENCE [LARGE SCALE GENOMIC DNA]</scope>
    <source>
        <strain evidence="4">ATCC 23193 / DSM 2154 / NCIB 8452 / DL</strain>
    </source>
</reference>
<dbReference type="InterPro" id="IPR005537">
    <property type="entry name" value="RAMP_III_fam"/>
</dbReference>
<evidence type="ECO:0000313" key="4">
    <source>
        <dbReference type="Proteomes" id="UP000009234"/>
    </source>
</evidence>
<sequence>MGNLDIKTLTPLWTGGVGGKVDRIHETGLLGSMRWWYEALVRGLGGEVHGGPGLDYCNFKADQYRNFEIENETEYLRAAGLCDVCQIFGATGWKRRFYLSIVEKDIKNEKIQHPIKAIQRKYTNDEGKERIPTWYFPESDLKGAPPNTPKTGTFEMQIQSRDHRFSPDIIGGLIQFIADWGALGARSQMGFGIIEPVNGPFDTRPLYRRLVAASGSRSYAGYPSLKNIFWTCIRTKKTGKEETFNLKYDLRRLFSDDPKVRHFVMGTSLKSGERMASKVKISRPYGDGRIRIWGWIPEKANCYGKAWDRNRIVERIYRYLTEKYNLEFWREMDNSRDSVTPNTGDARRFLQSLLGIKEG</sequence>
<dbReference type="InterPro" id="IPR007522">
    <property type="entry name" value="CRISPR-assoc_prot_TM1795"/>
</dbReference>
<feature type="domain" description="CRISPR type III-associated protein" evidence="2">
    <location>
        <begin position="6"/>
        <end position="195"/>
    </location>
</feature>
<reference evidence="4" key="1">
    <citation type="submission" date="2011-05" db="EMBL/GenBank/DDBJ databases">
        <title>Complete sequence of Desulfotomaculum ruminis DSM 2154.</title>
        <authorList>
            <person name="Lucas S."/>
            <person name="Copeland A."/>
            <person name="Lapidus A."/>
            <person name="Cheng J.-F."/>
            <person name="Goodwin L."/>
            <person name="Pitluck S."/>
            <person name="Lu M."/>
            <person name="Detter J.C."/>
            <person name="Han C."/>
            <person name="Tapia R."/>
            <person name="Land M."/>
            <person name="Hauser L."/>
            <person name="Kyrpides N."/>
            <person name="Ivanova N."/>
            <person name="Mikhailova N."/>
            <person name="Pagani I."/>
            <person name="Stams A.J.M."/>
            <person name="Plugge C.M."/>
            <person name="Muyzer G."/>
            <person name="Kuever J."/>
            <person name="Parshina S.N."/>
            <person name="Ivanova A.E."/>
            <person name="Nazina T.N."/>
            <person name="Brambilla E."/>
            <person name="Spring S."/>
            <person name="Klenk H.-P."/>
            <person name="Woyke T."/>
        </authorList>
    </citation>
    <scope>NUCLEOTIDE SEQUENCE [LARGE SCALE GENOMIC DNA]</scope>
    <source>
        <strain evidence="4">ATCC 23193 / DSM 2154 / NCIB 8452 / DL</strain>
    </source>
</reference>
<evidence type="ECO:0000313" key="3">
    <source>
        <dbReference type="EMBL" id="AEG59447.1"/>
    </source>
</evidence>
<dbReference type="STRING" id="696281.Desru_1172"/>
<accession>F6DMY9</accession>
<evidence type="ECO:0000259" key="2">
    <source>
        <dbReference type="Pfam" id="PF03787"/>
    </source>
</evidence>
<dbReference type="KEGG" id="dru:Desru_1172"/>
<evidence type="ECO:0000256" key="1">
    <source>
        <dbReference type="ARBA" id="ARBA00023118"/>
    </source>
</evidence>
<dbReference type="HOGENOM" id="CLU_058787_0_0_9"/>
<dbReference type="GO" id="GO:0051607">
    <property type="term" value="P:defense response to virus"/>
    <property type="evidence" value="ECO:0007669"/>
    <property type="project" value="UniProtKB-KW"/>
</dbReference>
<dbReference type="AlphaFoldDB" id="F6DMY9"/>
<protein>
    <submittedName>
        <fullName evidence="3">CRISPR-associated RAMP protein, Cmr1 family</fullName>
    </submittedName>
</protein>